<name>A0AAD6IGP8_PENCN</name>
<keyword evidence="3" id="KW-1185">Reference proteome</keyword>
<organism evidence="2 3">
    <name type="scientific">Penicillium canescens</name>
    <dbReference type="NCBI Taxonomy" id="5083"/>
    <lineage>
        <taxon>Eukaryota</taxon>
        <taxon>Fungi</taxon>
        <taxon>Dikarya</taxon>
        <taxon>Ascomycota</taxon>
        <taxon>Pezizomycotina</taxon>
        <taxon>Eurotiomycetes</taxon>
        <taxon>Eurotiomycetidae</taxon>
        <taxon>Eurotiales</taxon>
        <taxon>Aspergillaceae</taxon>
        <taxon>Penicillium</taxon>
    </lineage>
</organism>
<reference evidence="2" key="2">
    <citation type="submission" date="2023-01" db="EMBL/GenBank/DDBJ databases">
        <authorList>
            <person name="Petersen C."/>
        </authorList>
    </citation>
    <scope>NUCLEOTIDE SEQUENCE</scope>
    <source>
        <strain evidence="2">IBT 15450</strain>
    </source>
</reference>
<dbReference type="CDD" id="cd00056">
    <property type="entry name" value="ENDO3c"/>
    <property type="match status" value="1"/>
</dbReference>
<dbReference type="PANTHER" id="PTHR47203">
    <property type="match status" value="1"/>
</dbReference>
<dbReference type="PANTHER" id="PTHR47203:SF1">
    <property type="entry name" value="HYPOTHETICAL BASE EXCISION DNA REPAIR PROTEIN (EUROFUNG)"/>
    <property type="match status" value="1"/>
</dbReference>
<dbReference type="InterPro" id="IPR003265">
    <property type="entry name" value="HhH-GPD_domain"/>
</dbReference>
<reference evidence="2" key="1">
    <citation type="journal article" date="2023" name="IMA Fungus">
        <title>Comparative genomic study of the Penicillium genus elucidates a diverse pangenome and 15 lateral gene transfer events.</title>
        <authorList>
            <person name="Petersen C."/>
            <person name="Sorensen T."/>
            <person name="Nielsen M.R."/>
            <person name="Sondergaard T.E."/>
            <person name="Sorensen J.L."/>
            <person name="Fitzpatrick D.A."/>
            <person name="Frisvad J.C."/>
            <person name="Nielsen K.L."/>
        </authorList>
    </citation>
    <scope>NUCLEOTIDE SEQUENCE</scope>
    <source>
        <strain evidence="2">IBT 15450</strain>
    </source>
</reference>
<feature type="domain" description="HhH-GPD" evidence="1">
    <location>
        <begin position="106"/>
        <end position="240"/>
    </location>
</feature>
<comment type="caution">
    <text evidence="2">The sequence shown here is derived from an EMBL/GenBank/DDBJ whole genome shotgun (WGS) entry which is preliminary data.</text>
</comment>
<gene>
    <name evidence="2" type="ORF">N7460_003803</name>
</gene>
<dbReference type="EMBL" id="JAQJZL010000003">
    <property type="protein sequence ID" value="KAJ6047656.1"/>
    <property type="molecule type" value="Genomic_DNA"/>
</dbReference>
<accession>A0AAD6IGP8</accession>
<evidence type="ECO:0000313" key="3">
    <source>
        <dbReference type="Proteomes" id="UP001219568"/>
    </source>
</evidence>
<proteinExistence type="predicted"/>
<dbReference type="Proteomes" id="UP001219568">
    <property type="component" value="Unassembled WGS sequence"/>
</dbReference>
<dbReference type="Gene3D" id="1.10.1670.10">
    <property type="entry name" value="Helix-hairpin-Helix base-excision DNA repair enzymes (C-terminal)"/>
    <property type="match status" value="1"/>
</dbReference>
<dbReference type="InterPro" id="IPR023170">
    <property type="entry name" value="HhH_base_excis_C"/>
</dbReference>
<dbReference type="AlphaFoldDB" id="A0AAD6IGP8"/>
<dbReference type="SUPFAM" id="SSF48150">
    <property type="entry name" value="DNA-glycosylase"/>
    <property type="match status" value="1"/>
</dbReference>
<sequence length="266" mass="30023">MSRPPLSTRASLRHSKRAFEPKSPVATFTAETRPSKKWVQYERFATWTAFPDHYRPSTNECKLAHDTLAALHGDRDPAAANAMNADGFDPPSTFSDPLDGLVYAVLCQATNERNAIRQVLGQIIKPLSTVARPNFGMCFPVKTEHDLYSLNHLGSLEDEEGMKVLLSYNGVGPKTASCVLAMTLQRQKFVVDTHIYRITGRLGWRPMQATAEEARAHLETRIPDEHKYALHLLFITHGRECPHCKAGKTKNDHCPFQKKMRDLRDQ</sequence>
<protein>
    <submittedName>
        <fullName evidence="2">DNA glycosylase</fullName>
    </submittedName>
</protein>
<evidence type="ECO:0000313" key="2">
    <source>
        <dbReference type="EMBL" id="KAJ6047656.1"/>
    </source>
</evidence>
<dbReference type="GO" id="GO:0006285">
    <property type="term" value="P:base-excision repair, AP site formation"/>
    <property type="evidence" value="ECO:0007669"/>
    <property type="project" value="UniProtKB-ARBA"/>
</dbReference>
<dbReference type="InterPro" id="IPR011257">
    <property type="entry name" value="DNA_glycosylase"/>
</dbReference>
<dbReference type="GO" id="GO:0000702">
    <property type="term" value="F:oxidized base lesion DNA N-glycosylase activity"/>
    <property type="evidence" value="ECO:0007669"/>
    <property type="project" value="UniProtKB-ARBA"/>
</dbReference>
<evidence type="ECO:0000259" key="1">
    <source>
        <dbReference type="SMART" id="SM00478"/>
    </source>
</evidence>
<dbReference type="SMART" id="SM00478">
    <property type="entry name" value="ENDO3c"/>
    <property type="match status" value="1"/>
</dbReference>